<dbReference type="GO" id="GO:0015768">
    <property type="term" value="P:maltose transport"/>
    <property type="evidence" value="ECO:0007669"/>
    <property type="project" value="TreeGrafter"/>
</dbReference>
<sequence length="396" mass="45298">MKKLVISILLILFAISIYGTTLKIWAMGEEAKTLPVIIQEFEKENPGVKVEIQALPWSNAFEKLLTGVAGRQLPDVIQMGTTWMPSFSAMGAFQDLGAYIKNSEIISEEKFFPGSWSTCVYRGKVYGIPWYVDTRVLFYRTDLLAEVGYTEAPRNWDELYDAAKKLAERPEMYGLTFQTNEIQEFIPFVWQNGATVIDENNKPGVDTPEFMEALDYFARFFEEDIVPKAGSGNIFQDFASGFVPMFFTGPWMVSMIHEQTPQIDGKWAVALMPEKITRTSFMGGSNWVISKTSKNKELAWKFLEFMSRPETQFQWYQLLKALPAVKEVWNYKELKSDPFTSVFGEQLKDAKATPNIAEWEKIESIVESVLEKRVLGKITTDEAIKEMTQKISKVLK</sequence>
<dbReference type="GO" id="GO:1901982">
    <property type="term" value="F:maltose binding"/>
    <property type="evidence" value="ECO:0007669"/>
    <property type="project" value="TreeGrafter"/>
</dbReference>
<gene>
    <name evidence="4" type="ORF">AT15_05465</name>
</gene>
<dbReference type="PANTHER" id="PTHR30061">
    <property type="entry name" value="MALTOSE-BINDING PERIPLASMIC PROTEIN"/>
    <property type="match status" value="1"/>
</dbReference>
<comment type="caution">
    <text evidence="4">The sequence shown here is derived from an EMBL/GenBank/DDBJ whole genome shotgun (WGS) entry which is preliminary data.</text>
</comment>
<comment type="similarity">
    <text evidence="1">Belongs to the bacterial solute-binding protein 1 family.</text>
</comment>
<dbReference type="GO" id="GO:0042956">
    <property type="term" value="P:maltodextrin transmembrane transport"/>
    <property type="evidence" value="ECO:0007669"/>
    <property type="project" value="TreeGrafter"/>
</dbReference>
<evidence type="ECO:0000313" key="5">
    <source>
        <dbReference type="Proteomes" id="UP000077339"/>
    </source>
</evidence>
<evidence type="ECO:0000313" key="4">
    <source>
        <dbReference type="EMBL" id="OAA31522.1"/>
    </source>
</evidence>
<dbReference type="EMBL" id="JFHK01000003">
    <property type="protein sequence ID" value="OAA31522.1"/>
    <property type="molecule type" value="Genomic_DNA"/>
</dbReference>
<keyword evidence="5" id="KW-1185">Reference proteome</keyword>
<evidence type="ECO:0008006" key="6">
    <source>
        <dbReference type="Google" id="ProtNLM"/>
    </source>
</evidence>
<dbReference type="Pfam" id="PF01547">
    <property type="entry name" value="SBP_bac_1"/>
    <property type="match status" value="1"/>
</dbReference>
<dbReference type="PATRIC" id="fig|1453497.3.peg.1086"/>
<dbReference type="Gene3D" id="3.40.190.10">
    <property type="entry name" value="Periplasmic binding protein-like II"/>
    <property type="match status" value="2"/>
</dbReference>
<dbReference type="RefSeq" id="WP_068345799.1">
    <property type="nucleotide sequence ID" value="NZ_JFHK01000003.1"/>
</dbReference>
<dbReference type="AlphaFoldDB" id="A0A176K357"/>
<proteinExistence type="inferred from homology"/>
<dbReference type="PANTHER" id="PTHR30061:SF50">
    <property type="entry name" value="MALTOSE_MALTODEXTRIN-BINDING PERIPLASMIC PROTEIN"/>
    <property type="match status" value="1"/>
</dbReference>
<evidence type="ECO:0000256" key="2">
    <source>
        <dbReference type="ARBA" id="ARBA00022448"/>
    </source>
</evidence>
<reference evidence="4 5" key="1">
    <citation type="submission" date="2014-02" db="EMBL/GenBank/DDBJ databases">
        <title>Kosmotoga genome sequencing.</title>
        <authorList>
            <person name="Pollo S.M."/>
            <person name="Charchuk R."/>
            <person name="Nesbo C.L."/>
        </authorList>
    </citation>
    <scope>NUCLEOTIDE SEQUENCE [LARGE SCALE GENOMIC DNA]</scope>
    <source>
        <strain evidence="4 5">S304</strain>
    </source>
</reference>
<accession>A0A176K357</accession>
<dbReference type="InterPro" id="IPR006059">
    <property type="entry name" value="SBP"/>
</dbReference>
<name>A0A176K357_9BACT</name>
<dbReference type="Proteomes" id="UP000077339">
    <property type="component" value="Unassembled WGS sequence"/>
</dbReference>
<dbReference type="STRING" id="1453497.AT15_05465"/>
<keyword evidence="3" id="KW-0732">Signal</keyword>
<evidence type="ECO:0000256" key="3">
    <source>
        <dbReference type="ARBA" id="ARBA00022729"/>
    </source>
</evidence>
<protein>
    <recommendedName>
        <fullName evidence="6">ABC transporter substrate-binding protein</fullName>
    </recommendedName>
</protein>
<keyword evidence="2" id="KW-0813">Transport</keyword>
<dbReference type="OrthoDB" id="9772007at2"/>
<evidence type="ECO:0000256" key="1">
    <source>
        <dbReference type="ARBA" id="ARBA00008520"/>
    </source>
</evidence>
<dbReference type="CDD" id="cd14747">
    <property type="entry name" value="PBP2_MalE"/>
    <property type="match status" value="1"/>
</dbReference>
<dbReference type="SUPFAM" id="SSF53850">
    <property type="entry name" value="Periplasmic binding protein-like II"/>
    <property type="match status" value="1"/>
</dbReference>
<organism evidence="4 5">
    <name type="scientific">Kosmotoga arenicorallina S304</name>
    <dbReference type="NCBI Taxonomy" id="1453497"/>
    <lineage>
        <taxon>Bacteria</taxon>
        <taxon>Thermotogati</taxon>
        <taxon>Thermotogota</taxon>
        <taxon>Thermotogae</taxon>
        <taxon>Kosmotogales</taxon>
        <taxon>Kosmotogaceae</taxon>
        <taxon>Kosmotoga</taxon>
    </lineage>
</organism>
<dbReference type="GO" id="GO:0055052">
    <property type="term" value="C:ATP-binding cassette (ABC) transporter complex, substrate-binding subunit-containing"/>
    <property type="evidence" value="ECO:0007669"/>
    <property type="project" value="TreeGrafter"/>
</dbReference>